<accession>A0A6D2I3C8</accession>
<dbReference type="InterPro" id="IPR004252">
    <property type="entry name" value="Probable_transposase_24"/>
</dbReference>
<dbReference type="Proteomes" id="UP000467841">
    <property type="component" value="Unassembled WGS sequence"/>
</dbReference>
<name>A0A6D2I3C8_9BRAS</name>
<gene>
    <name evidence="1" type="ORF">MERR_LOCUS8727</name>
</gene>
<proteinExistence type="predicted"/>
<evidence type="ECO:0000313" key="2">
    <source>
        <dbReference type="Proteomes" id="UP000467841"/>
    </source>
</evidence>
<dbReference type="OrthoDB" id="1110866at2759"/>
<dbReference type="EMBL" id="CACVBM020000621">
    <property type="protein sequence ID" value="CAA7021492.1"/>
    <property type="molecule type" value="Genomic_DNA"/>
</dbReference>
<reference evidence="1" key="1">
    <citation type="submission" date="2020-01" db="EMBL/GenBank/DDBJ databases">
        <authorList>
            <person name="Mishra B."/>
        </authorList>
    </citation>
    <scope>NUCLEOTIDE SEQUENCE [LARGE SCALE GENOMIC DNA]</scope>
</reference>
<protein>
    <submittedName>
        <fullName evidence="1">Uncharacterized protein</fullName>
    </submittedName>
</protein>
<keyword evidence="2" id="KW-1185">Reference proteome</keyword>
<dbReference type="AlphaFoldDB" id="A0A6D2I3C8"/>
<evidence type="ECO:0000313" key="1">
    <source>
        <dbReference type="EMBL" id="CAA7021492.1"/>
    </source>
</evidence>
<dbReference type="Pfam" id="PF03004">
    <property type="entry name" value="Transposase_24"/>
    <property type="match status" value="1"/>
</dbReference>
<comment type="caution">
    <text evidence="1">The sequence shown here is derived from an EMBL/GenBank/DDBJ whole genome shotgun (WGS) entry which is preliminary data.</text>
</comment>
<sequence length="167" mass="19410">MPCHDRISVDNEVKYDIKNALTNDFDDRWWNLGEVPQEQKDKWWSDFVMMELGEEPSITDLVRKTMKLDGTFADKRAKMIVDEVESIVVSQQLNNTEHVEVGNQETNSHTPITPLMQDEAFYSIVKPYKGRVFGLRSAQMESYDPIDPPSLVLPRQARYERDLELST</sequence>
<organism evidence="1 2">
    <name type="scientific">Microthlaspi erraticum</name>
    <dbReference type="NCBI Taxonomy" id="1685480"/>
    <lineage>
        <taxon>Eukaryota</taxon>
        <taxon>Viridiplantae</taxon>
        <taxon>Streptophyta</taxon>
        <taxon>Embryophyta</taxon>
        <taxon>Tracheophyta</taxon>
        <taxon>Spermatophyta</taxon>
        <taxon>Magnoliopsida</taxon>
        <taxon>eudicotyledons</taxon>
        <taxon>Gunneridae</taxon>
        <taxon>Pentapetalae</taxon>
        <taxon>rosids</taxon>
        <taxon>malvids</taxon>
        <taxon>Brassicales</taxon>
        <taxon>Brassicaceae</taxon>
        <taxon>Coluteocarpeae</taxon>
        <taxon>Microthlaspi</taxon>
    </lineage>
</organism>